<feature type="domain" description="HMG box" evidence="3">
    <location>
        <begin position="158"/>
        <end position="227"/>
    </location>
</feature>
<dbReference type="GO" id="GO:0003677">
    <property type="term" value="F:DNA binding"/>
    <property type="evidence" value="ECO:0007669"/>
    <property type="project" value="UniProtKB-UniRule"/>
</dbReference>
<name>A0A0H5R6N1_9EUKA</name>
<accession>A0A0H5R6N1</accession>
<sequence length="230" mass="26904">MIVMSRFTRFLATVAKKSAPVPVKQQKRKPATAYALFCNEKFQELEHLHIPERVRAIFKEWKNMDSDSKKKYYDQAQDYKAEWQQRNKKGAIDKRPPTSYNLFIRKFISERDPGSSAREFIPAAALKWKSMNAVEKQPFITESQALSEEFNKPKFVRPKSATSPYAQFIKAKYNEVRKSLPSDTSFQEISRQMSATWKSLPEQEKNVFVEAGQREMQKKKEYLEDGNAEQ</sequence>
<evidence type="ECO:0000256" key="1">
    <source>
        <dbReference type="ARBA" id="ARBA00023125"/>
    </source>
</evidence>
<evidence type="ECO:0000256" key="2">
    <source>
        <dbReference type="PROSITE-ProRule" id="PRU00267"/>
    </source>
</evidence>
<dbReference type="GO" id="GO:0005634">
    <property type="term" value="C:nucleus"/>
    <property type="evidence" value="ECO:0007669"/>
    <property type="project" value="UniProtKB-UniRule"/>
</dbReference>
<dbReference type="InterPro" id="IPR050342">
    <property type="entry name" value="HMGB"/>
</dbReference>
<dbReference type="SUPFAM" id="SSF47095">
    <property type="entry name" value="HMG-box"/>
    <property type="match status" value="3"/>
</dbReference>
<dbReference type="EMBL" id="HACM01009039">
    <property type="protein sequence ID" value="CRZ09481.1"/>
    <property type="molecule type" value="Transcribed_RNA"/>
</dbReference>
<evidence type="ECO:0000259" key="3">
    <source>
        <dbReference type="PROSITE" id="PS50118"/>
    </source>
</evidence>
<dbReference type="SMART" id="SM00398">
    <property type="entry name" value="HMG"/>
    <property type="match status" value="3"/>
</dbReference>
<dbReference type="Pfam" id="PF09011">
    <property type="entry name" value="HMG_box_2"/>
    <property type="match status" value="3"/>
</dbReference>
<dbReference type="PANTHER" id="PTHR48112">
    <property type="entry name" value="HIGH MOBILITY GROUP PROTEIN DSP1"/>
    <property type="match status" value="1"/>
</dbReference>
<proteinExistence type="predicted"/>
<dbReference type="PANTHER" id="PTHR48112:SF22">
    <property type="entry name" value="MITOCHONDRIAL TRANSCRIPTION FACTOR A, ISOFORM B"/>
    <property type="match status" value="1"/>
</dbReference>
<organism evidence="4">
    <name type="scientific">Spongospora subterranea</name>
    <dbReference type="NCBI Taxonomy" id="70186"/>
    <lineage>
        <taxon>Eukaryota</taxon>
        <taxon>Sar</taxon>
        <taxon>Rhizaria</taxon>
        <taxon>Endomyxa</taxon>
        <taxon>Phytomyxea</taxon>
        <taxon>Plasmodiophorida</taxon>
        <taxon>Plasmodiophoridae</taxon>
        <taxon>Spongospora</taxon>
    </lineage>
</organism>
<dbReference type="InterPro" id="IPR036910">
    <property type="entry name" value="HMG_box_dom_sf"/>
</dbReference>
<feature type="DNA-binding region" description="HMG box" evidence="2">
    <location>
        <begin position="158"/>
        <end position="227"/>
    </location>
</feature>
<dbReference type="CDD" id="cd00084">
    <property type="entry name" value="HMG-box_SF"/>
    <property type="match status" value="2"/>
</dbReference>
<protein>
    <recommendedName>
        <fullName evidence="3">HMG box domain-containing protein</fullName>
    </recommendedName>
</protein>
<keyword evidence="2" id="KW-0539">Nucleus</keyword>
<dbReference type="Gene3D" id="1.10.30.10">
    <property type="entry name" value="High mobility group box domain"/>
    <property type="match status" value="3"/>
</dbReference>
<dbReference type="PROSITE" id="PS50118">
    <property type="entry name" value="HMG_BOX_2"/>
    <property type="match status" value="2"/>
</dbReference>
<reference evidence="4" key="1">
    <citation type="submission" date="2015-04" db="EMBL/GenBank/DDBJ databases">
        <title>The genome sequence of the plant pathogenic Rhizarian Plasmodiophora brassicae reveals insights in its biotrophic life cycle and the origin of chitin synthesis.</title>
        <authorList>
            <person name="Schwelm A."/>
            <person name="Fogelqvist J."/>
            <person name="Knaust A."/>
            <person name="Julke S."/>
            <person name="Lilja T."/>
            <person name="Dhandapani V."/>
            <person name="Bonilla-Rosso G."/>
            <person name="Karlsson M."/>
            <person name="Shevchenko A."/>
            <person name="Choi S.R."/>
            <person name="Kim H.G."/>
            <person name="Park J.Y."/>
            <person name="Lim Y.P."/>
            <person name="Ludwig-Muller J."/>
            <person name="Dixelius C."/>
        </authorList>
    </citation>
    <scope>NUCLEOTIDE SEQUENCE</scope>
    <source>
        <tissue evidence="4">Potato root galls</tissue>
    </source>
</reference>
<keyword evidence="1 2" id="KW-0238">DNA-binding</keyword>
<dbReference type="InterPro" id="IPR009071">
    <property type="entry name" value="HMG_box_dom"/>
</dbReference>
<dbReference type="AlphaFoldDB" id="A0A0H5R6N1"/>
<feature type="domain" description="HMG box" evidence="3">
    <location>
        <begin position="27"/>
        <end position="91"/>
    </location>
</feature>
<evidence type="ECO:0000313" key="4">
    <source>
        <dbReference type="EMBL" id="CRZ09481.1"/>
    </source>
</evidence>
<feature type="DNA-binding region" description="HMG box" evidence="2">
    <location>
        <begin position="27"/>
        <end position="91"/>
    </location>
</feature>